<reference evidence="2 3" key="2">
    <citation type="journal article" date="2007" name="BMC Biol.">
        <title>A 100%-complete sequence reveals unusually simple genomic features in the hot-spring red alga Cyanidioschyzon merolae.</title>
        <authorList>
            <person name="Nozaki H."/>
            <person name="Takano H."/>
            <person name="Misumi O."/>
            <person name="Terasawa K."/>
            <person name="Matsuzaki M."/>
            <person name="Maruyama S."/>
            <person name="Nishida K."/>
            <person name="Yagisawa F."/>
            <person name="Yoshida Y."/>
            <person name="Fujiwara T."/>
            <person name="Takio S."/>
            <person name="Tamura K."/>
            <person name="Chung S.J."/>
            <person name="Nakamura S."/>
            <person name="Kuroiwa H."/>
            <person name="Tanaka K."/>
            <person name="Sato N."/>
            <person name="Kuroiwa T."/>
        </authorList>
    </citation>
    <scope>NUCLEOTIDE SEQUENCE [LARGE SCALE GENOMIC DNA]</scope>
    <source>
        <strain evidence="2 3">10D</strain>
    </source>
</reference>
<dbReference type="RefSeq" id="XP_005536132.1">
    <property type="nucleotide sequence ID" value="XM_005536075.1"/>
</dbReference>
<dbReference type="KEGG" id="cme:CYME_CMH186C"/>
<evidence type="ECO:0000256" key="1">
    <source>
        <dbReference type="SAM" id="MobiDB-lite"/>
    </source>
</evidence>
<protein>
    <submittedName>
        <fullName evidence="2">Uncharacterized protein</fullName>
    </submittedName>
</protein>
<name>M1UQQ3_CYAM1</name>
<gene>
    <name evidence="2" type="ORF">CYME_CMH186C</name>
</gene>
<accession>M1UQQ3</accession>
<dbReference type="Proteomes" id="UP000007014">
    <property type="component" value="Chromosome 8"/>
</dbReference>
<reference evidence="2 3" key="1">
    <citation type="journal article" date="2004" name="Nature">
        <title>Genome sequence of the ultrasmall unicellular red alga Cyanidioschyzon merolae 10D.</title>
        <authorList>
            <person name="Matsuzaki M."/>
            <person name="Misumi O."/>
            <person name="Shin-i T."/>
            <person name="Maruyama S."/>
            <person name="Takahara M."/>
            <person name="Miyagishima S."/>
            <person name="Mori T."/>
            <person name="Nishida K."/>
            <person name="Yagisawa F."/>
            <person name="Nishida K."/>
            <person name="Yoshida Y."/>
            <person name="Nishimura Y."/>
            <person name="Nakao S."/>
            <person name="Kobayashi T."/>
            <person name="Momoyama Y."/>
            <person name="Higashiyama T."/>
            <person name="Minoda A."/>
            <person name="Sano M."/>
            <person name="Nomoto H."/>
            <person name="Oishi K."/>
            <person name="Hayashi H."/>
            <person name="Ohta F."/>
            <person name="Nishizaka S."/>
            <person name="Haga S."/>
            <person name="Miura S."/>
            <person name="Morishita T."/>
            <person name="Kabeya Y."/>
            <person name="Terasawa K."/>
            <person name="Suzuki Y."/>
            <person name="Ishii Y."/>
            <person name="Asakawa S."/>
            <person name="Takano H."/>
            <person name="Ohta N."/>
            <person name="Kuroiwa H."/>
            <person name="Tanaka K."/>
            <person name="Shimizu N."/>
            <person name="Sugano S."/>
            <person name="Sato N."/>
            <person name="Nozaki H."/>
            <person name="Ogasawara N."/>
            <person name="Kohara Y."/>
            <person name="Kuroiwa T."/>
        </authorList>
    </citation>
    <scope>NUCLEOTIDE SEQUENCE [LARGE SCALE GENOMIC DNA]</scope>
    <source>
        <strain evidence="2 3">10D</strain>
    </source>
</reference>
<evidence type="ECO:0000313" key="2">
    <source>
        <dbReference type="EMBL" id="BAM79846.1"/>
    </source>
</evidence>
<proteinExistence type="predicted"/>
<feature type="region of interest" description="Disordered" evidence="1">
    <location>
        <begin position="305"/>
        <end position="326"/>
    </location>
</feature>
<dbReference type="AlphaFoldDB" id="M1UQQ3"/>
<dbReference type="EMBL" id="AP006490">
    <property type="protein sequence ID" value="BAM79846.1"/>
    <property type="molecule type" value="Genomic_DNA"/>
</dbReference>
<evidence type="ECO:0000313" key="3">
    <source>
        <dbReference type="Proteomes" id="UP000007014"/>
    </source>
</evidence>
<dbReference type="OrthoDB" id="10669984at2759"/>
<keyword evidence="3" id="KW-1185">Reference proteome</keyword>
<sequence>MMIMMMMTCSPPPPPPKISAPRCRRAAAWRQRFQMPRSLFWRPSCLLTPLPGRCSAVTLASKLGTPAMQWGKFIDAFGKPIERTSAKAVVEEPFSTARRSATVAAEASPEAAGRGGAFDEALKLVQDLEDQNECFDGSKVEQLWFLLRTGILDRCKYALDSETSSSCGGLNASGQCPYCQSLDAIRPDWERFSALFRQLSFGSSAGRCTNDTASPMSVTSCRAPSNMQQVLRDSNDVHDASTELQERLESLLLYRDVFLAHATQVVRARLEERAALQEAIAGKRDLITKLRKRIAEIQRLGLPREPQVPLTMPKNEGTPRDAHEATASPVALDESIDDAGVAGNKSPAIGTGPLPMMHNELTLSNDDALSSGAFSLSSARSGFVSEHVRVAKTTHGDKVSSVAEITALNNLANVALQRLLGSESPSAAPTAVVCGTSPHAFNAVSADVLPVRNVLRAFTRHPEGVPISELPAMMLRETGDPVVANEIVESLLNACVLEYDENYTSVRLFSEFHLG</sequence>
<dbReference type="HOGENOM" id="CLU_529340_0_0_1"/>
<dbReference type="Gramene" id="CMH186CT">
    <property type="protein sequence ID" value="CMH186CT"/>
    <property type="gene ID" value="CMH186C"/>
</dbReference>
<dbReference type="GeneID" id="16993511"/>
<organism evidence="2 3">
    <name type="scientific">Cyanidioschyzon merolae (strain NIES-3377 / 10D)</name>
    <name type="common">Unicellular red alga</name>
    <dbReference type="NCBI Taxonomy" id="280699"/>
    <lineage>
        <taxon>Eukaryota</taxon>
        <taxon>Rhodophyta</taxon>
        <taxon>Bangiophyceae</taxon>
        <taxon>Cyanidiales</taxon>
        <taxon>Cyanidiaceae</taxon>
        <taxon>Cyanidioschyzon</taxon>
    </lineage>
</organism>